<dbReference type="PRINTS" id="PR00633">
    <property type="entry name" value="RCCNDNSATION"/>
</dbReference>
<dbReference type="InterPro" id="IPR009091">
    <property type="entry name" value="RCC1/BLIP-II"/>
</dbReference>
<feature type="region of interest" description="Disordered" evidence="3">
    <location>
        <begin position="1043"/>
        <end position="1078"/>
    </location>
</feature>
<dbReference type="PROSITE" id="PS00626">
    <property type="entry name" value="RCC1_2"/>
    <property type="match status" value="1"/>
</dbReference>
<dbReference type="Pfam" id="PF13540">
    <property type="entry name" value="RCC1_2"/>
    <property type="match status" value="1"/>
</dbReference>
<dbReference type="Pfam" id="PF00415">
    <property type="entry name" value="RCC1"/>
    <property type="match status" value="2"/>
</dbReference>
<accession>A0A7S3KWM8</accession>
<proteinExistence type="predicted"/>
<feature type="repeat" description="RCC1" evidence="2">
    <location>
        <begin position="240"/>
        <end position="301"/>
    </location>
</feature>
<feature type="repeat" description="RCC1" evidence="2">
    <location>
        <begin position="357"/>
        <end position="407"/>
    </location>
</feature>
<dbReference type="InterPro" id="IPR051625">
    <property type="entry name" value="Signaling_Regulatory_Domain"/>
</dbReference>
<feature type="compositionally biased region" description="Basic residues" evidence="3">
    <location>
        <begin position="1254"/>
        <end position="1266"/>
    </location>
</feature>
<feature type="region of interest" description="Disordered" evidence="3">
    <location>
        <begin position="183"/>
        <end position="206"/>
    </location>
</feature>
<dbReference type="SUPFAM" id="SSF50985">
    <property type="entry name" value="RCC1/BLIP-II"/>
    <property type="match status" value="2"/>
</dbReference>
<feature type="region of interest" description="Disordered" evidence="3">
    <location>
        <begin position="1242"/>
        <end position="1292"/>
    </location>
</feature>
<dbReference type="Gene3D" id="2.130.10.30">
    <property type="entry name" value="Regulator of chromosome condensation 1/beta-lactamase-inhibitor protein II"/>
    <property type="match status" value="2"/>
</dbReference>
<dbReference type="PANTHER" id="PTHR22872:SF2">
    <property type="entry name" value="INHIBITOR OF BRUTON TYROSINE KINASE"/>
    <property type="match status" value="1"/>
</dbReference>
<feature type="compositionally biased region" description="Basic and acidic residues" evidence="3">
    <location>
        <begin position="915"/>
        <end position="926"/>
    </location>
</feature>
<sequence>MVRFRKRSVSGGSYREMNSFSEDDDGNISYDAKVAATHKLFHSLLQHQGGGKSCLHFFDENPALMIALLDRAQQLDEMKESSSIRKELLLAIDVESGYTPLHWGVYRGSLASVLFLLRHALSNTSPRLTQRPMDLIENTANATPLLEAMVNAKDREGYTAGELLASRQRFELLACRLSLPRPRIQTRNNNGQRRRSSFDIEDGEGDEQNEFDLLSRSLQHMQRRYNDEKLMKGNTTQYGCEVLTFGQAHHCALGVGNTSDVSSQQVRPQRVQAFSQSQRGRIAGAVAVAAAAHHTLVATANGEVYAFGLGKGGRLGLGDQMTHCPTPCRITGGSLSQRKVVGIAAAENHSIAATSCGFVYTWGSNRFGQLSEDGPSRSTPRRVEDLRSSFCVAVAAGARHSVALSRQGEVFVWGDNTAGQLGISRRNGTHKVQRVESLWNSTPPKFAIAVDASEQATLVLTVPTGSGLPVNTIYSWGHGNHVPSRVVFDSKSSSRAVNPVAIACARYHNVAISSDGLVYTWGLHADSLGVQQRSKKSPTMSMISSPQIVRGMLPENGGGLAVAVSASENHTAVLTDTGALYTWGASNSKNVMGHIGVRWQPDPKRVPGVYRAVAVAAAKEHTVYLMGAAFPPIAELPEIGHRVNSLEDFTVRRIADFIDLFNAVPLLMVAERAASATLIEYCNEFCRRNLDGVVAVAQRSVLDAYLNEQLSGATLEANQTERDRTYHPLVDDVVFAGSKLSALNTITTPCSKEDWITACEKLSRSEKLRLFLHSVGNQGPSFTIARRRTRSLSNVAENSRDDATSCSDRCLELATDMDLSTKELAEQKQLQIVKELRGVKKRLNQIIRLEENGASSLTAEQQEKIARRPQLEADLRVFEPALAKVEKRIKYFSETMREETSKIEEKEDDSPQSMGDDHMQKRSDSTEVKSLKCNLCGITCPDTGSYTMHMNGRKHRNRVVHAKEEEEAKAAAEIVAKRNVKKMMGLQPSSPESTKVAWAKHTKSMPKIPCKLPPPPHGTPEALVESQLLKSPIGKPTLKEIMKEESLSRSTSRAPIKAVTTPRGANTKMRSSPMVATPSPLVLPDDTAPPLKSPPWASPSAKVSTAPILLSPATTPGTPKSVKNKGSFSLADFIKKPSTPLSTSPQLNAAPWTCPNPVAAALSPRSEKKNAVSLADIQQQELASKDTEVQTFQTLTGETSKWFIQRRDRTGSLLEIQDQTNKEREEQLLIEEQFRIEKMIAEENARRTKEAASKQRKGKPSNRKKKPGCDKKPSTGTNKSTKKRPKKDANNG</sequence>
<evidence type="ECO:0000313" key="5">
    <source>
        <dbReference type="EMBL" id="CAE0402962.1"/>
    </source>
</evidence>
<dbReference type="Gene3D" id="3.30.160.60">
    <property type="entry name" value="Classic Zinc Finger"/>
    <property type="match status" value="1"/>
</dbReference>
<feature type="repeat" description="RCC1" evidence="2">
    <location>
        <begin position="578"/>
        <end position="628"/>
    </location>
</feature>
<gene>
    <name evidence="5" type="ORF">ACOF00016_LOCUS1192</name>
</gene>
<feature type="region of interest" description="Disordered" evidence="3">
    <location>
        <begin position="897"/>
        <end position="926"/>
    </location>
</feature>
<feature type="compositionally biased region" description="Basic and acidic residues" evidence="3">
    <location>
        <begin position="1242"/>
        <end position="1253"/>
    </location>
</feature>
<evidence type="ECO:0000259" key="4">
    <source>
        <dbReference type="PROSITE" id="PS00028"/>
    </source>
</evidence>
<dbReference type="InterPro" id="IPR036770">
    <property type="entry name" value="Ankyrin_rpt-contain_sf"/>
</dbReference>
<dbReference type="Pfam" id="PF12874">
    <property type="entry name" value="zf-met"/>
    <property type="match status" value="1"/>
</dbReference>
<evidence type="ECO:0000256" key="2">
    <source>
        <dbReference type="PROSITE-ProRule" id="PRU00235"/>
    </source>
</evidence>
<feature type="domain" description="C2H2-type" evidence="4">
    <location>
        <begin position="933"/>
        <end position="955"/>
    </location>
</feature>
<feature type="repeat" description="RCC1" evidence="2">
    <location>
        <begin position="302"/>
        <end position="356"/>
    </location>
</feature>
<dbReference type="InterPro" id="IPR013087">
    <property type="entry name" value="Znf_C2H2_type"/>
</dbReference>
<protein>
    <recommendedName>
        <fullName evidence="4">C2H2-type domain-containing protein</fullName>
    </recommendedName>
</protein>
<feature type="repeat" description="RCC1" evidence="2">
    <location>
        <begin position="516"/>
        <end position="577"/>
    </location>
</feature>
<reference evidence="5" key="1">
    <citation type="submission" date="2021-01" db="EMBL/GenBank/DDBJ databases">
        <authorList>
            <person name="Corre E."/>
            <person name="Pelletier E."/>
            <person name="Niang G."/>
            <person name="Scheremetjew M."/>
            <person name="Finn R."/>
            <person name="Kale V."/>
            <person name="Holt S."/>
            <person name="Cochrane G."/>
            <person name="Meng A."/>
            <person name="Brown T."/>
            <person name="Cohen L."/>
        </authorList>
    </citation>
    <scope>NUCLEOTIDE SEQUENCE</scope>
    <source>
        <strain evidence="5">CCMP127</strain>
    </source>
</reference>
<dbReference type="SUPFAM" id="SSF57667">
    <property type="entry name" value="beta-beta-alpha zinc fingers"/>
    <property type="match status" value="1"/>
</dbReference>
<dbReference type="EMBL" id="HBIM01001371">
    <property type="protein sequence ID" value="CAE0402962.1"/>
    <property type="molecule type" value="Transcribed_RNA"/>
</dbReference>
<organism evidence="5">
    <name type="scientific">Amphora coffeiformis</name>
    <dbReference type="NCBI Taxonomy" id="265554"/>
    <lineage>
        <taxon>Eukaryota</taxon>
        <taxon>Sar</taxon>
        <taxon>Stramenopiles</taxon>
        <taxon>Ochrophyta</taxon>
        <taxon>Bacillariophyta</taxon>
        <taxon>Bacillariophyceae</taxon>
        <taxon>Bacillariophycidae</taxon>
        <taxon>Thalassiophysales</taxon>
        <taxon>Catenulaceae</taxon>
        <taxon>Amphora</taxon>
    </lineage>
</organism>
<evidence type="ECO:0000256" key="1">
    <source>
        <dbReference type="ARBA" id="ARBA00022737"/>
    </source>
</evidence>
<keyword evidence="1" id="KW-0677">Repeat</keyword>
<dbReference type="InterPro" id="IPR036236">
    <property type="entry name" value="Znf_C2H2_sf"/>
</dbReference>
<dbReference type="PROSITE" id="PS50012">
    <property type="entry name" value="RCC1_3"/>
    <property type="match status" value="7"/>
</dbReference>
<dbReference type="PROSITE" id="PS00028">
    <property type="entry name" value="ZINC_FINGER_C2H2_1"/>
    <property type="match status" value="1"/>
</dbReference>
<feature type="repeat" description="RCC1" evidence="2">
    <location>
        <begin position="408"/>
        <end position="463"/>
    </location>
</feature>
<evidence type="ECO:0000256" key="3">
    <source>
        <dbReference type="SAM" id="MobiDB-lite"/>
    </source>
</evidence>
<name>A0A7S3KWM8_9STRA</name>
<dbReference type="PANTHER" id="PTHR22872">
    <property type="entry name" value="BTK-BINDING PROTEIN-RELATED"/>
    <property type="match status" value="1"/>
</dbReference>
<dbReference type="Gene3D" id="1.25.40.20">
    <property type="entry name" value="Ankyrin repeat-containing domain"/>
    <property type="match status" value="1"/>
</dbReference>
<dbReference type="InterPro" id="IPR000408">
    <property type="entry name" value="Reg_chr_condens"/>
</dbReference>
<feature type="repeat" description="RCC1" evidence="2">
    <location>
        <begin position="471"/>
        <end position="515"/>
    </location>
</feature>